<reference evidence="3" key="1">
    <citation type="journal article" date="2019" name="Int. J. Syst. Evol. Microbiol.">
        <title>The Global Catalogue of Microorganisms (GCM) 10K type strain sequencing project: providing services to taxonomists for standard genome sequencing and annotation.</title>
        <authorList>
            <consortium name="The Broad Institute Genomics Platform"/>
            <consortium name="The Broad Institute Genome Sequencing Center for Infectious Disease"/>
            <person name="Wu L."/>
            <person name="Ma J."/>
        </authorList>
    </citation>
    <scope>NUCLEOTIDE SEQUENCE [LARGE SCALE GENOMIC DNA]</scope>
    <source>
        <strain evidence="3">FCH27</strain>
    </source>
</reference>
<dbReference type="Pfam" id="PF01047">
    <property type="entry name" value="MarR"/>
    <property type="match status" value="1"/>
</dbReference>
<dbReference type="PANTHER" id="PTHR33164:SF99">
    <property type="entry name" value="MARR FAMILY REGULATORY PROTEIN"/>
    <property type="match status" value="1"/>
</dbReference>
<sequence>MTDPRWLDDEEMRAWQAFVATSALLERRLDQQLREDVGLSHLQYGILARLSLAEGGAMRMTELADSMLNSKSGLTYQVSQLEKAGLVQRAPCTIDVRGVYAALTDEGRQLMQRAAPGHVALVRELLIDALTRDQLTAIADGLGEASRRMLAEQECAQPTTP</sequence>
<dbReference type="PROSITE" id="PS50995">
    <property type="entry name" value="HTH_MARR_2"/>
    <property type="match status" value="1"/>
</dbReference>
<organism evidence="2 3">
    <name type="scientific">Nocardioides astragali</name>
    <dbReference type="NCBI Taxonomy" id="1776736"/>
    <lineage>
        <taxon>Bacteria</taxon>
        <taxon>Bacillati</taxon>
        <taxon>Actinomycetota</taxon>
        <taxon>Actinomycetes</taxon>
        <taxon>Propionibacteriales</taxon>
        <taxon>Nocardioidaceae</taxon>
        <taxon>Nocardioides</taxon>
    </lineage>
</organism>
<dbReference type="EMBL" id="JBHTCH010000014">
    <property type="protein sequence ID" value="MFC7360722.1"/>
    <property type="molecule type" value="Genomic_DNA"/>
</dbReference>
<gene>
    <name evidence="2" type="ORF">ACFQO6_10605</name>
</gene>
<name>A0ABW2N4E4_9ACTN</name>
<evidence type="ECO:0000313" key="2">
    <source>
        <dbReference type="EMBL" id="MFC7360722.1"/>
    </source>
</evidence>
<dbReference type="Gene3D" id="1.10.10.10">
    <property type="entry name" value="Winged helix-like DNA-binding domain superfamily/Winged helix DNA-binding domain"/>
    <property type="match status" value="1"/>
</dbReference>
<dbReference type="SMART" id="SM00347">
    <property type="entry name" value="HTH_MARR"/>
    <property type="match status" value="1"/>
</dbReference>
<dbReference type="RefSeq" id="WP_255888749.1">
    <property type="nucleotide sequence ID" value="NZ_JAFMZM010000001.1"/>
</dbReference>
<protein>
    <submittedName>
        <fullName evidence="2">MarR family winged helix-turn-helix transcriptional regulator</fullName>
    </submittedName>
</protein>
<comment type="caution">
    <text evidence="2">The sequence shown here is derived from an EMBL/GenBank/DDBJ whole genome shotgun (WGS) entry which is preliminary data.</text>
</comment>
<dbReference type="Proteomes" id="UP001596524">
    <property type="component" value="Unassembled WGS sequence"/>
</dbReference>
<dbReference type="PANTHER" id="PTHR33164">
    <property type="entry name" value="TRANSCRIPTIONAL REGULATOR, MARR FAMILY"/>
    <property type="match status" value="1"/>
</dbReference>
<accession>A0ABW2N4E4</accession>
<dbReference type="InterPro" id="IPR036390">
    <property type="entry name" value="WH_DNA-bd_sf"/>
</dbReference>
<feature type="domain" description="HTH marR-type" evidence="1">
    <location>
        <begin position="11"/>
        <end position="147"/>
    </location>
</feature>
<dbReference type="InterPro" id="IPR039422">
    <property type="entry name" value="MarR/SlyA-like"/>
</dbReference>
<dbReference type="SUPFAM" id="SSF46785">
    <property type="entry name" value="Winged helix' DNA-binding domain"/>
    <property type="match status" value="1"/>
</dbReference>
<proteinExistence type="predicted"/>
<keyword evidence="3" id="KW-1185">Reference proteome</keyword>
<dbReference type="InterPro" id="IPR000835">
    <property type="entry name" value="HTH_MarR-typ"/>
</dbReference>
<evidence type="ECO:0000259" key="1">
    <source>
        <dbReference type="PROSITE" id="PS50995"/>
    </source>
</evidence>
<dbReference type="InterPro" id="IPR036388">
    <property type="entry name" value="WH-like_DNA-bd_sf"/>
</dbReference>
<evidence type="ECO:0000313" key="3">
    <source>
        <dbReference type="Proteomes" id="UP001596524"/>
    </source>
</evidence>